<proteinExistence type="predicted"/>
<dbReference type="STRING" id="118168.MC7420_264"/>
<dbReference type="eggNOG" id="ENOG502Z8V4">
    <property type="taxonomic scope" value="Bacteria"/>
</dbReference>
<feature type="transmembrane region" description="Helical" evidence="1">
    <location>
        <begin position="17"/>
        <end position="39"/>
    </location>
</feature>
<name>B4VLY2_9CYAN</name>
<dbReference type="Proteomes" id="UP000003835">
    <property type="component" value="Unassembled WGS sequence"/>
</dbReference>
<protein>
    <submittedName>
        <fullName evidence="2">Uncharacterized protein</fullName>
    </submittedName>
</protein>
<keyword evidence="1" id="KW-0472">Membrane</keyword>
<accession>B4VLY2</accession>
<evidence type="ECO:0000313" key="3">
    <source>
        <dbReference type="Proteomes" id="UP000003835"/>
    </source>
</evidence>
<keyword evidence="1" id="KW-1133">Transmembrane helix</keyword>
<reference evidence="2 3" key="1">
    <citation type="submission" date="2008-07" db="EMBL/GenBank/DDBJ databases">
        <authorList>
            <person name="Tandeau de Marsac N."/>
            <person name="Ferriera S."/>
            <person name="Johnson J."/>
            <person name="Kravitz S."/>
            <person name="Beeson K."/>
            <person name="Sutton G."/>
            <person name="Rogers Y.-H."/>
            <person name="Friedman R."/>
            <person name="Frazier M."/>
            <person name="Venter J.C."/>
        </authorList>
    </citation>
    <scope>NUCLEOTIDE SEQUENCE [LARGE SCALE GENOMIC DNA]</scope>
    <source>
        <strain evidence="2 3">PCC 7420</strain>
    </source>
</reference>
<gene>
    <name evidence="2" type="ORF">MC7420_264</name>
</gene>
<dbReference type="HOGENOM" id="CLU_838974_0_0_3"/>
<evidence type="ECO:0000256" key="1">
    <source>
        <dbReference type="SAM" id="Phobius"/>
    </source>
</evidence>
<keyword evidence="3" id="KW-1185">Reference proteome</keyword>
<dbReference type="AlphaFoldDB" id="B4VLY2"/>
<dbReference type="RefSeq" id="WP_006099240.1">
    <property type="nucleotide sequence ID" value="NZ_DS989844.1"/>
</dbReference>
<sequence length="336" mass="37095">MPVTIHTQRTSRFIDPWSYIALGASGLVLLALMGSQFFYRKLVSETVSVEPEESVQLESTQLEPQLIGALRIDVRALLPSNTWVIYEIQILDQNGDVIASAMKEAWSESGTWYEDGESGSWSESDLQGGLDVQAKKNEQITVAIAVLEYGNTSGQELQQPVEFKVTVENGVVDTRYLWSGLIGSTILGLIAILATPVSGKTAIAKTIQDSDPSGRATVGGADQLVRVKINVKADETSPRQLNARLVINDSYGEQIYAHTLPMHFILGTEDTKRHQLQCFFILDPRSSYGFHVDVIPDAPVDQTKLTVRDRNRTLFPVEVVHISPSPLSDHPQDKHP</sequence>
<dbReference type="OrthoDB" id="555543at2"/>
<organism evidence="2 3">
    <name type="scientific">Coleofasciculus chthonoplastes PCC 7420</name>
    <dbReference type="NCBI Taxonomy" id="118168"/>
    <lineage>
        <taxon>Bacteria</taxon>
        <taxon>Bacillati</taxon>
        <taxon>Cyanobacteriota</taxon>
        <taxon>Cyanophyceae</taxon>
        <taxon>Coleofasciculales</taxon>
        <taxon>Coleofasciculaceae</taxon>
        <taxon>Coleofasciculus</taxon>
    </lineage>
</organism>
<dbReference type="EMBL" id="DS989844">
    <property type="protein sequence ID" value="EDX77127.1"/>
    <property type="molecule type" value="Genomic_DNA"/>
</dbReference>
<keyword evidence="1" id="KW-0812">Transmembrane</keyword>
<evidence type="ECO:0000313" key="2">
    <source>
        <dbReference type="EMBL" id="EDX77127.1"/>
    </source>
</evidence>